<dbReference type="Gene3D" id="3.40.50.12780">
    <property type="entry name" value="N-terminal domain of ligase-like"/>
    <property type="match status" value="1"/>
</dbReference>
<dbReference type="PANTHER" id="PTHR42921">
    <property type="entry name" value="ACETOACETYL-COA SYNTHETASE"/>
    <property type="match status" value="1"/>
</dbReference>
<dbReference type="InterPro" id="IPR005914">
    <property type="entry name" value="Acac_CoA_synth"/>
</dbReference>
<dbReference type="EMBL" id="CAEZTT010000003">
    <property type="protein sequence ID" value="CAB4567323.1"/>
    <property type="molecule type" value="Genomic_DNA"/>
</dbReference>
<dbReference type="SUPFAM" id="SSF56801">
    <property type="entry name" value="Acetyl-CoA synthetase-like"/>
    <property type="match status" value="1"/>
</dbReference>
<accession>A0A6J6DZ89</accession>
<dbReference type="GO" id="GO:0030729">
    <property type="term" value="F:acetoacetate-CoA ligase activity"/>
    <property type="evidence" value="ECO:0007669"/>
    <property type="project" value="InterPro"/>
</dbReference>
<feature type="domain" description="AMP-dependent synthetase/ligase" evidence="5">
    <location>
        <begin position="99"/>
        <end position="448"/>
    </location>
</feature>
<dbReference type="GO" id="GO:0005524">
    <property type="term" value="F:ATP binding"/>
    <property type="evidence" value="ECO:0007669"/>
    <property type="project" value="UniProtKB-KW"/>
</dbReference>
<evidence type="ECO:0000313" key="6">
    <source>
        <dbReference type="EMBL" id="CAB4567323.1"/>
    </source>
</evidence>
<evidence type="ECO:0000256" key="4">
    <source>
        <dbReference type="ARBA" id="ARBA00022840"/>
    </source>
</evidence>
<evidence type="ECO:0000256" key="2">
    <source>
        <dbReference type="ARBA" id="ARBA00022598"/>
    </source>
</evidence>
<dbReference type="GO" id="GO:0006629">
    <property type="term" value="P:lipid metabolic process"/>
    <property type="evidence" value="ECO:0007669"/>
    <property type="project" value="InterPro"/>
</dbReference>
<dbReference type="InterPro" id="IPR042099">
    <property type="entry name" value="ANL_N_sf"/>
</dbReference>
<dbReference type="AlphaFoldDB" id="A0A6J6DZ89"/>
<dbReference type="NCBIfam" id="NF002937">
    <property type="entry name" value="PRK03584.1"/>
    <property type="match status" value="1"/>
</dbReference>
<sequence length="631" mass="69814">MAKLLWSPNKTDLAIHRLLDFAGVDTYPDLLDWSVKNPEQFWRYVWQDSNVIGDPGETTISGSGFFDTRFFPEAKLNVVNTLLNGDDDQVIITTITEAGIRRKLTRGEVKRAVNQVANGLIAAGVVPGDVVAAWVPNVAEVVIFALGALSIGATVSTASPDFGTTGVLDRFGQIEPKVLLAAPNYQYNGKDNDCLDRLPEIVSGLPSLKQVLLIGAQTDYAENFENWYVKHSNQYRAIELPFDQPGFILFSSGTTGKPKCIVHSAAGVMLKVLSETRYNLDIRESDNVFYYTTCGWMMWNWLFMVLATGSSIVLYDGNPVFPRPVRLFDMAQEEKITLFGVSAKYIDSLRKFDLKPKKTHDLSSLKTITSTGSPLSPEGFDYVYDSIKADLHLASISGGTDICGCFVMGNPIQNVYSGEIQGPALGMNMSVFSDDGKPAPVNEKGELVCLQSFPSRPLYFGNDEGNKKFKAAYFEKFDDIWAHGDFAAITEHGGYVIYGRSDATLNSGGVRIGTAEIYRIVEEFVPIQEAMAVAQEWDGDTRVILFVKLRDGYELTDSLISDIKYQLRAKASPKHVPAKIIASPELPRTKSNKLVELAVTEVINNREVKNLEALANPDSLNWFKNLLELQN</sequence>
<dbReference type="Pfam" id="PF00501">
    <property type="entry name" value="AMP-binding"/>
    <property type="match status" value="1"/>
</dbReference>
<dbReference type="InterPro" id="IPR000873">
    <property type="entry name" value="AMP-dep_synth/lig_dom"/>
</dbReference>
<reference evidence="6" key="1">
    <citation type="submission" date="2020-05" db="EMBL/GenBank/DDBJ databases">
        <authorList>
            <person name="Chiriac C."/>
            <person name="Salcher M."/>
            <person name="Ghai R."/>
            <person name="Kavagutti S V."/>
        </authorList>
    </citation>
    <scope>NUCLEOTIDE SEQUENCE</scope>
</reference>
<evidence type="ECO:0000256" key="3">
    <source>
        <dbReference type="ARBA" id="ARBA00022741"/>
    </source>
</evidence>
<keyword evidence="4" id="KW-0067">ATP-binding</keyword>
<dbReference type="PANTHER" id="PTHR42921:SF1">
    <property type="entry name" value="ACETOACETYL-COA SYNTHETASE"/>
    <property type="match status" value="1"/>
</dbReference>
<dbReference type="InterPro" id="IPR045851">
    <property type="entry name" value="AMP-bd_C_sf"/>
</dbReference>
<organism evidence="6">
    <name type="scientific">freshwater metagenome</name>
    <dbReference type="NCBI Taxonomy" id="449393"/>
    <lineage>
        <taxon>unclassified sequences</taxon>
        <taxon>metagenomes</taxon>
        <taxon>ecological metagenomes</taxon>
    </lineage>
</organism>
<keyword evidence="3" id="KW-0547">Nucleotide-binding</keyword>
<dbReference type="Gene3D" id="3.30.300.30">
    <property type="match status" value="1"/>
</dbReference>
<comment type="similarity">
    <text evidence="1">Belongs to the ATP-dependent AMP-binding enzyme family.</text>
</comment>
<keyword evidence="2" id="KW-0436">Ligase</keyword>
<gene>
    <name evidence="6" type="ORF">UFOPK1726_00067</name>
</gene>
<dbReference type="NCBIfam" id="TIGR01217">
    <property type="entry name" value="ac_ac_CoA_syn"/>
    <property type="match status" value="1"/>
</dbReference>
<proteinExistence type="inferred from homology"/>
<evidence type="ECO:0000256" key="1">
    <source>
        <dbReference type="ARBA" id="ARBA00006432"/>
    </source>
</evidence>
<name>A0A6J6DZ89_9ZZZZ</name>
<dbReference type="PROSITE" id="PS00455">
    <property type="entry name" value="AMP_BINDING"/>
    <property type="match status" value="1"/>
</dbReference>
<dbReference type="InterPro" id="IPR020845">
    <property type="entry name" value="AMP-binding_CS"/>
</dbReference>
<evidence type="ECO:0000259" key="5">
    <source>
        <dbReference type="Pfam" id="PF00501"/>
    </source>
</evidence>
<protein>
    <submittedName>
        <fullName evidence="6">Unannotated protein</fullName>
    </submittedName>
</protein>